<dbReference type="EMBL" id="MU070003">
    <property type="protein sequence ID" value="KAF5830815.1"/>
    <property type="molecule type" value="Genomic_DNA"/>
</dbReference>
<comment type="caution">
    <text evidence="1">The sequence shown here is derived from an EMBL/GenBank/DDBJ whole genome shotgun (WGS) entry which is preliminary data.</text>
</comment>
<sequence length="86" mass="9344">MVTIACEQACQHDSDAQGPWRTDAAAACTVLTTFLHETALHANSSRTCMKLHHSLDAAGCMRHIKNNACLLGNMLNTMPVHQKGKL</sequence>
<gene>
    <name evidence="1" type="ORF">DUNSADRAFT_13985</name>
</gene>
<organism evidence="1 2">
    <name type="scientific">Dunaliella salina</name>
    <name type="common">Green alga</name>
    <name type="synonym">Protococcus salinus</name>
    <dbReference type="NCBI Taxonomy" id="3046"/>
    <lineage>
        <taxon>Eukaryota</taxon>
        <taxon>Viridiplantae</taxon>
        <taxon>Chlorophyta</taxon>
        <taxon>core chlorophytes</taxon>
        <taxon>Chlorophyceae</taxon>
        <taxon>CS clade</taxon>
        <taxon>Chlamydomonadales</taxon>
        <taxon>Dunaliellaceae</taxon>
        <taxon>Dunaliella</taxon>
    </lineage>
</organism>
<dbReference type="Proteomes" id="UP000815325">
    <property type="component" value="Unassembled WGS sequence"/>
</dbReference>
<keyword evidence="2" id="KW-1185">Reference proteome</keyword>
<name>A0ABQ7G877_DUNSA</name>
<evidence type="ECO:0000313" key="2">
    <source>
        <dbReference type="Proteomes" id="UP000815325"/>
    </source>
</evidence>
<proteinExistence type="predicted"/>
<reference evidence="1" key="1">
    <citation type="submission" date="2017-08" db="EMBL/GenBank/DDBJ databases">
        <authorList>
            <person name="Polle J.E."/>
            <person name="Barry K."/>
            <person name="Cushman J."/>
            <person name="Schmutz J."/>
            <person name="Tran D."/>
            <person name="Hathwaick L.T."/>
            <person name="Yim W.C."/>
            <person name="Jenkins J."/>
            <person name="Mckie-Krisberg Z.M."/>
            <person name="Prochnik S."/>
            <person name="Lindquist E."/>
            <person name="Dockter R.B."/>
            <person name="Adam C."/>
            <person name="Molina H."/>
            <person name="Bunkerborg J."/>
            <person name="Jin E."/>
            <person name="Buchheim M."/>
            <person name="Magnuson J."/>
        </authorList>
    </citation>
    <scope>NUCLEOTIDE SEQUENCE</scope>
    <source>
        <strain evidence="1">CCAP 19/18</strain>
    </source>
</reference>
<evidence type="ECO:0008006" key="3">
    <source>
        <dbReference type="Google" id="ProtNLM"/>
    </source>
</evidence>
<protein>
    <recommendedName>
        <fullName evidence="3">Encoded protein</fullName>
    </recommendedName>
</protein>
<evidence type="ECO:0000313" key="1">
    <source>
        <dbReference type="EMBL" id="KAF5830815.1"/>
    </source>
</evidence>
<accession>A0ABQ7G877</accession>